<dbReference type="Proteomes" id="UP000009082">
    <property type="component" value="Unassembled WGS sequence"/>
</dbReference>
<dbReference type="Pfam" id="PF17003">
    <property type="entry name" value="Actin_micro"/>
    <property type="match status" value="1"/>
</dbReference>
<dbReference type="InParanoid" id="C4VAU3"/>
<dbReference type="EMBL" id="ACOL01000295">
    <property type="protein sequence ID" value="EEQ81662.1"/>
    <property type="molecule type" value="Genomic_DNA"/>
</dbReference>
<evidence type="ECO:0000313" key="2">
    <source>
        <dbReference type="Proteomes" id="UP000009082"/>
    </source>
</evidence>
<accession>C4VAU3</accession>
<name>C4VAU3_VAIC1</name>
<reference evidence="2" key="1">
    <citation type="journal article" date="2009" name="PLoS Pathog.">
        <title>Genomic analyses of the microsporidian Nosema ceranae, an emergent pathogen of honey bees.</title>
        <authorList>
            <person name="Cornman R.S."/>
            <person name="Chen Y.P."/>
            <person name="Schatz M.C."/>
            <person name="Street C."/>
            <person name="Zhao Y."/>
            <person name="Desany B."/>
            <person name="Egholm M."/>
            <person name="Hutchison S."/>
            <person name="Pettis J.S."/>
            <person name="Lipkin W.I."/>
            <person name="Evans J.D."/>
        </authorList>
    </citation>
    <scope>NUCLEOTIDE SEQUENCE [LARGE SCALE GENOMIC DNA]</scope>
    <source>
        <strain evidence="2">BRL01</strain>
    </source>
</reference>
<dbReference type="Gene3D" id="3.30.420.40">
    <property type="match status" value="1"/>
</dbReference>
<organism evidence="2">
    <name type="scientific">Vairimorpha ceranae (strain BRL01)</name>
    <name type="common">Microsporidian parasite</name>
    <name type="synonym">Nosema ceranae</name>
    <dbReference type="NCBI Taxonomy" id="578460"/>
    <lineage>
        <taxon>Eukaryota</taxon>
        <taxon>Fungi</taxon>
        <taxon>Fungi incertae sedis</taxon>
        <taxon>Microsporidia</taxon>
        <taxon>Nosematidae</taxon>
        <taxon>Vairimorpha</taxon>
    </lineage>
</organism>
<proteinExistence type="predicted"/>
<sequence>MLHNLKTYTLMTKEYRCKNTNTENIDQINIVSKYITSSFGRSEVSHFAKFNHKFPQYRNSEEIITVILNYDKLIINNDTVFITTDMSNIRKYCDSIYKSITNIPKGSFVSFIFHGVLGRSITVSLVDMFINQIGCKGLLIQPYSLNMCIGLGIQHCILVDEYSTHTNVYIVDDYVLHDCFTVKKSINYSVSVCLPDDQDYVEDYQKLRMIEDIPYYGCKICDYKSKVLFKVQEHLKINHFFSENDKNMIFKYENNHEDCIQEILKRLRFLYFNLERLKRMNIRVVHNNFNNINDLCEQLKFLYNNVIPIQADDSVIFKGNELFNTLELSKECWITDKEWNAGKLRVLKDKILFNL</sequence>
<dbReference type="KEGG" id="nce:NCER_101819"/>
<evidence type="ECO:0000313" key="1">
    <source>
        <dbReference type="EMBL" id="EEQ81662.1"/>
    </source>
</evidence>
<dbReference type="HOGENOM" id="CLU_678091_0_0_1"/>
<gene>
    <name evidence="1" type="ORF">NCER_101819</name>
</gene>
<dbReference type="OrthoDB" id="5572108at2759"/>
<dbReference type="VEuPathDB" id="MicrosporidiaDB:NCER_101819"/>
<dbReference type="OMA" id="KNDNSYC"/>
<protein>
    <submittedName>
        <fullName evidence="1">Uncharacterized protein</fullName>
    </submittedName>
</protein>
<dbReference type="AlphaFoldDB" id="C4VAU3"/>